<dbReference type="Gene3D" id="3.40.640.10">
    <property type="entry name" value="Type I PLP-dependent aspartate aminotransferase-like (Major domain)"/>
    <property type="match status" value="1"/>
</dbReference>
<evidence type="ECO:0000256" key="3">
    <source>
        <dbReference type="PIRSR" id="PIRSR000390-1"/>
    </source>
</evidence>
<protein>
    <submittedName>
        <fullName evidence="6">DegT/DnrJ/EryC1/StrS family aminotransferase</fullName>
    </submittedName>
</protein>
<keyword evidence="7" id="KW-1185">Reference proteome</keyword>
<keyword evidence="6" id="KW-0808">Transferase</keyword>
<dbReference type="EMBL" id="JAPDPJ010000004">
    <property type="protein sequence ID" value="MCW3785515.1"/>
    <property type="molecule type" value="Genomic_DNA"/>
</dbReference>
<dbReference type="InterPro" id="IPR015424">
    <property type="entry name" value="PyrdxlP-dep_Trfase"/>
</dbReference>
<dbReference type="InterPro" id="IPR000653">
    <property type="entry name" value="DegT/StrS_aminotransferase"/>
</dbReference>
<organism evidence="6 7">
    <name type="scientific">Plebeiibacterium sediminum</name>
    <dbReference type="NCBI Taxonomy" id="2992112"/>
    <lineage>
        <taxon>Bacteria</taxon>
        <taxon>Pseudomonadati</taxon>
        <taxon>Bacteroidota</taxon>
        <taxon>Bacteroidia</taxon>
        <taxon>Marinilabiliales</taxon>
        <taxon>Marinilabiliaceae</taxon>
        <taxon>Plebeiibacterium</taxon>
    </lineage>
</organism>
<evidence type="ECO:0000313" key="7">
    <source>
        <dbReference type="Proteomes" id="UP001209229"/>
    </source>
</evidence>
<dbReference type="Proteomes" id="UP001209229">
    <property type="component" value="Unassembled WGS sequence"/>
</dbReference>
<comment type="similarity">
    <text evidence="2 5">Belongs to the DegT/DnrJ/EryC1 family.</text>
</comment>
<evidence type="ECO:0000313" key="6">
    <source>
        <dbReference type="EMBL" id="MCW3785515.1"/>
    </source>
</evidence>
<dbReference type="AlphaFoldDB" id="A0AAE3M2F5"/>
<gene>
    <name evidence="6" type="ORF">OM075_03500</name>
</gene>
<evidence type="ECO:0000256" key="1">
    <source>
        <dbReference type="ARBA" id="ARBA00022898"/>
    </source>
</evidence>
<dbReference type="GO" id="GO:0030170">
    <property type="term" value="F:pyridoxal phosphate binding"/>
    <property type="evidence" value="ECO:0007669"/>
    <property type="project" value="TreeGrafter"/>
</dbReference>
<reference evidence="6" key="1">
    <citation type="submission" date="2022-10" db="EMBL/GenBank/DDBJ databases">
        <authorList>
            <person name="Yu W.X."/>
        </authorList>
    </citation>
    <scope>NUCLEOTIDE SEQUENCE</scope>
    <source>
        <strain evidence="6">AAT</strain>
    </source>
</reference>
<dbReference type="SUPFAM" id="SSF53383">
    <property type="entry name" value="PLP-dependent transferases"/>
    <property type="match status" value="1"/>
</dbReference>
<dbReference type="PANTHER" id="PTHR30244:SF36">
    <property type="entry name" value="3-OXO-GLUCOSE-6-PHOSPHATE:GLUTAMATE AMINOTRANSFERASE"/>
    <property type="match status" value="1"/>
</dbReference>
<comment type="caution">
    <text evidence="6">The sequence shown here is derived from an EMBL/GenBank/DDBJ whole genome shotgun (WGS) entry which is preliminary data.</text>
</comment>
<evidence type="ECO:0000256" key="5">
    <source>
        <dbReference type="RuleBase" id="RU004508"/>
    </source>
</evidence>
<name>A0AAE3M2F5_9BACT</name>
<keyword evidence="6" id="KW-0032">Aminotransferase</keyword>
<sequence length="366" mass="40798">MQIPFLNLKRQNIQYKDEMMSAFESVIDSGWYILGEQVEKFEKSLSEYIGTQYVIGVGNGLDALTLILRGYKELGVLKEGDEVIVPANTYIATIIAIIENQLVPVLIEPDPNTYNIDPTKVEEAISAKTKAILTVHLYGQVTAISELLKITRAHNLLLLEDNAQAIGAKYNGIKTGALGDAAAFSFYPGKNLGALGDAGAITTNDLKLAEVVKSIRNYGSSEKYKNKYIGVNSRLDEAQAAILNVKLAHLEKETEERRQISDIYLSRIKNDNIVLPKITDSKSHVWHLFVIRTGFQKKFMDYMSSLGIGTMCHYPIPPHKQEALKDFSSLSLPITEAIHNEVVSIPLYSTLNNDEIEYIIEAINKF</sequence>
<dbReference type="PANTHER" id="PTHR30244">
    <property type="entry name" value="TRANSAMINASE"/>
    <property type="match status" value="1"/>
</dbReference>
<evidence type="ECO:0000256" key="4">
    <source>
        <dbReference type="PIRSR" id="PIRSR000390-2"/>
    </source>
</evidence>
<proteinExistence type="inferred from homology"/>
<dbReference type="GO" id="GO:0008483">
    <property type="term" value="F:transaminase activity"/>
    <property type="evidence" value="ECO:0007669"/>
    <property type="project" value="UniProtKB-KW"/>
</dbReference>
<dbReference type="GO" id="GO:0000271">
    <property type="term" value="P:polysaccharide biosynthetic process"/>
    <property type="evidence" value="ECO:0007669"/>
    <property type="project" value="TreeGrafter"/>
</dbReference>
<dbReference type="Pfam" id="PF01041">
    <property type="entry name" value="DegT_DnrJ_EryC1"/>
    <property type="match status" value="1"/>
</dbReference>
<dbReference type="InterPro" id="IPR015421">
    <property type="entry name" value="PyrdxlP-dep_Trfase_major"/>
</dbReference>
<dbReference type="Gene3D" id="3.90.1150.10">
    <property type="entry name" value="Aspartate Aminotransferase, domain 1"/>
    <property type="match status" value="1"/>
</dbReference>
<dbReference type="InterPro" id="IPR015422">
    <property type="entry name" value="PyrdxlP-dep_Trfase_small"/>
</dbReference>
<evidence type="ECO:0000256" key="2">
    <source>
        <dbReference type="ARBA" id="ARBA00037999"/>
    </source>
</evidence>
<feature type="active site" description="Proton acceptor" evidence="3">
    <location>
        <position position="190"/>
    </location>
</feature>
<dbReference type="RefSeq" id="WP_301189086.1">
    <property type="nucleotide sequence ID" value="NZ_JAPDPJ010000004.1"/>
</dbReference>
<dbReference type="PIRSF" id="PIRSF000390">
    <property type="entry name" value="PLP_StrS"/>
    <property type="match status" value="1"/>
</dbReference>
<dbReference type="CDD" id="cd00616">
    <property type="entry name" value="AHBA_syn"/>
    <property type="match status" value="1"/>
</dbReference>
<keyword evidence="1 4" id="KW-0663">Pyridoxal phosphate</keyword>
<accession>A0AAE3M2F5</accession>
<feature type="modified residue" description="N6-(pyridoxal phosphate)lysine" evidence="4">
    <location>
        <position position="190"/>
    </location>
</feature>